<dbReference type="InterPro" id="IPR030388">
    <property type="entry name" value="G_ERA_dom"/>
</dbReference>
<evidence type="ECO:0000256" key="6">
    <source>
        <dbReference type="HAMAP-Rule" id="MF_00367"/>
    </source>
</evidence>
<dbReference type="Gene3D" id="3.40.50.300">
    <property type="entry name" value="P-loop containing nucleotide triphosphate hydrolases"/>
    <property type="match status" value="1"/>
</dbReference>
<feature type="region of interest" description="G1" evidence="7">
    <location>
        <begin position="13"/>
        <end position="20"/>
    </location>
</feature>
<dbReference type="EMBL" id="PSYR01000001">
    <property type="protein sequence ID" value="RCN59323.1"/>
    <property type="molecule type" value="Genomic_DNA"/>
</dbReference>
<keyword evidence="3 6" id="KW-0547">Nucleotide-binding</keyword>
<dbReference type="Gene3D" id="3.30.300.20">
    <property type="match status" value="1"/>
</dbReference>
<dbReference type="OrthoDB" id="9805918at2"/>
<dbReference type="Proteomes" id="UP000253250">
    <property type="component" value="Unassembled WGS sequence"/>
</dbReference>
<dbReference type="SUPFAM" id="SSF54814">
    <property type="entry name" value="Prokaryotic type KH domain (KH-domain type II)"/>
    <property type="match status" value="1"/>
</dbReference>
<dbReference type="InterPro" id="IPR015946">
    <property type="entry name" value="KH_dom-like_a/b"/>
</dbReference>
<dbReference type="InterPro" id="IPR009019">
    <property type="entry name" value="KH_sf_prok-type"/>
</dbReference>
<evidence type="ECO:0000256" key="5">
    <source>
        <dbReference type="ARBA" id="ARBA00023134"/>
    </source>
</evidence>
<dbReference type="InterPro" id="IPR006073">
    <property type="entry name" value="GTP-bd"/>
</dbReference>
<dbReference type="GO" id="GO:0070181">
    <property type="term" value="F:small ribosomal subunit rRNA binding"/>
    <property type="evidence" value="ECO:0007669"/>
    <property type="project" value="UniProtKB-UniRule"/>
</dbReference>
<dbReference type="GO" id="GO:0005525">
    <property type="term" value="F:GTP binding"/>
    <property type="evidence" value="ECO:0007669"/>
    <property type="project" value="UniProtKB-UniRule"/>
</dbReference>
<organism evidence="9 10">
    <name type="scientific">Acidiferrobacter thiooxydans</name>
    <dbReference type="NCBI Taxonomy" id="163359"/>
    <lineage>
        <taxon>Bacteria</taxon>
        <taxon>Pseudomonadati</taxon>
        <taxon>Pseudomonadota</taxon>
        <taxon>Gammaproteobacteria</taxon>
        <taxon>Acidiferrobacterales</taxon>
        <taxon>Acidiferrobacteraceae</taxon>
        <taxon>Acidiferrobacter</taxon>
    </lineage>
</organism>
<keyword evidence="6" id="KW-0472">Membrane</keyword>
<keyword evidence="4 6" id="KW-0694">RNA-binding</keyword>
<proteinExistence type="inferred from homology"/>
<dbReference type="GO" id="GO:0003924">
    <property type="term" value="F:GTPase activity"/>
    <property type="evidence" value="ECO:0007669"/>
    <property type="project" value="UniProtKB-UniRule"/>
</dbReference>
<dbReference type="HAMAP" id="MF_00367">
    <property type="entry name" value="GTPase_Era"/>
    <property type="match status" value="1"/>
</dbReference>
<dbReference type="InterPro" id="IPR005225">
    <property type="entry name" value="Small_GTP-bd"/>
</dbReference>
<dbReference type="CDD" id="cd04163">
    <property type="entry name" value="Era"/>
    <property type="match status" value="1"/>
</dbReference>
<dbReference type="PRINTS" id="PR00326">
    <property type="entry name" value="GTP1OBG"/>
</dbReference>
<evidence type="ECO:0000256" key="2">
    <source>
        <dbReference type="ARBA" id="ARBA00020484"/>
    </source>
</evidence>
<feature type="binding site" evidence="6">
    <location>
        <begin position="60"/>
        <end position="64"/>
    </location>
    <ligand>
        <name>GTP</name>
        <dbReference type="ChEBI" id="CHEBI:37565"/>
    </ligand>
</feature>
<dbReference type="PROSITE" id="PS50823">
    <property type="entry name" value="KH_TYPE_2"/>
    <property type="match status" value="1"/>
</dbReference>
<evidence type="ECO:0000256" key="3">
    <source>
        <dbReference type="ARBA" id="ARBA00022741"/>
    </source>
</evidence>
<comment type="function">
    <text evidence="6">An essential GTPase that binds both GDP and GTP, with rapid nucleotide exchange. Plays a role in 16S rRNA processing and 30S ribosomal subunit biogenesis and possibly also in cell cycle regulation and energy metabolism.</text>
</comment>
<dbReference type="RefSeq" id="WP_065971214.1">
    <property type="nucleotide sequence ID" value="NZ_CP080624.1"/>
</dbReference>
<dbReference type="GO" id="GO:0005829">
    <property type="term" value="C:cytosol"/>
    <property type="evidence" value="ECO:0007669"/>
    <property type="project" value="TreeGrafter"/>
</dbReference>
<dbReference type="NCBIfam" id="TIGR00436">
    <property type="entry name" value="era"/>
    <property type="match status" value="1"/>
</dbReference>
<keyword evidence="10" id="KW-1185">Reference proteome</keyword>
<dbReference type="AlphaFoldDB" id="A0A1C2G073"/>
<reference evidence="9 10" key="1">
    <citation type="submission" date="2018-02" db="EMBL/GenBank/DDBJ databases">
        <title>Insights into the biology of acidophilic members of the Acidiferrobacteraceae family derived from comparative genomic analyses.</title>
        <authorList>
            <person name="Issotta F."/>
            <person name="Thyssen C."/>
            <person name="Mena C."/>
            <person name="Moya A."/>
            <person name="Bellenberg S."/>
            <person name="Sproer C."/>
            <person name="Covarrubias P.C."/>
            <person name="Sand W."/>
            <person name="Quatrini R."/>
            <person name="Vera M."/>
        </authorList>
    </citation>
    <scope>NUCLEOTIDE SEQUENCE [LARGE SCALE GENOMIC DNA]</scope>
    <source>
        <strain evidence="10">m-1</strain>
    </source>
</reference>
<gene>
    <name evidence="6" type="primary">era</name>
    <name evidence="9" type="ORF">C4900_06380</name>
</gene>
<dbReference type="PANTHER" id="PTHR42698">
    <property type="entry name" value="GTPASE ERA"/>
    <property type="match status" value="1"/>
</dbReference>
<keyword evidence="6" id="KW-1003">Cell membrane</keyword>
<evidence type="ECO:0000313" key="10">
    <source>
        <dbReference type="Proteomes" id="UP000253250"/>
    </source>
</evidence>
<comment type="caution">
    <text evidence="9">The sequence shown here is derived from an EMBL/GenBank/DDBJ whole genome shotgun (WGS) entry which is preliminary data.</text>
</comment>
<sequence>MSAYRSGTIAVFGRPNVGKSTLINRLLGHKLLITSPKPQTTRHRILGIKTTADAQFLYLDTPGLVWGGKGALARQMDGATASALAEADCLVLVAACPRLQDDDERALDFVKGLRGDRPLILALNKVDRMAHKEALLPLLAALAERRIATEIVPLSARDGSNVEALEAVIARALPEREALYPEDQLSDRSDRFVAAEFVREQVFRRFAQEIPYVTTVDIESFREEKHLVRIEAIIYVEKEGQKAILVGQGGAGLKAVGSAARRALERHLGRKVYLGLWVKVRGGWSDDARALQSLGYGSDN</sequence>
<dbReference type="PROSITE" id="PS51713">
    <property type="entry name" value="G_ERA"/>
    <property type="match status" value="1"/>
</dbReference>
<dbReference type="GO" id="GO:0000028">
    <property type="term" value="P:ribosomal small subunit assembly"/>
    <property type="evidence" value="ECO:0007669"/>
    <property type="project" value="TreeGrafter"/>
</dbReference>
<feature type="region of interest" description="G2" evidence="7">
    <location>
        <begin position="39"/>
        <end position="43"/>
    </location>
</feature>
<dbReference type="InterPro" id="IPR027417">
    <property type="entry name" value="P-loop_NTPase"/>
</dbReference>
<accession>A0A1C2G073</accession>
<keyword evidence="6" id="KW-0963">Cytoplasm</keyword>
<dbReference type="NCBIfam" id="NF000908">
    <property type="entry name" value="PRK00089.1"/>
    <property type="match status" value="1"/>
</dbReference>
<feature type="binding site" evidence="6">
    <location>
        <begin position="124"/>
        <end position="127"/>
    </location>
    <ligand>
        <name>GTP</name>
        <dbReference type="ChEBI" id="CHEBI:37565"/>
    </ligand>
</feature>
<keyword evidence="6" id="KW-0690">Ribosome biogenesis</keyword>
<comment type="subcellular location">
    <subcellularLocation>
        <location evidence="6">Cytoplasm</location>
    </subcellularLocation>
    <subcellularLocation>
        <location evidence="6">Cell membrane</location>
        <topology evidence="6">Peripheral membrane protein</topology>
    </subcellularLocation>
</comment>
<comment type="similarity">
    <text evidence="1 6 7 8">Belongs to the TRAFAC class TrmE-Era-EngA-EngB-Septin-like GTPase superfamily. Era GTPase family.</text>
</comment>
<dbReference type="SUPFAM" id="SSF52540">
    <property type="entry name" value="P-loop containing nucleoside triphosphate hydrolases"/>
    <property type="match status" value="1"/>
</dbReference>
<comment type="subunit">
    <text evidence="6">Monomer.</text>
</comment>
<protein>
    <recommendedName>
        <fullName evidence="2 6">GTPase Era</fullName>
    </recommendedName>
</protein>
<dbReference type="PANTHER" id="PTHR42698:SF1">
    <property type="entry name" value="GTPASE ERA, MITOCHONDRIAL"/>
    <property type="match status" value="1"/>
</dbReference>
<dbReference type="NCBIfam" id="TIGR00231">
    <property type="entry name" value="small_GTP"/>
    <property type="match status" value="1"/>
</dbReference>
<dbReference type="InterPro" id="IPR005662">
    <property type="entry name" value="GTPase_Era-like"/>
</dbReference>
<keyword evidence="6" id="KW-0699">rRNA-binding</keyword>
<evidence type="ECO:0000256" key="8">
    <source>
        <dbReference type="RuleBase" id="RU003761"/>
    </source>
</evidence>
<dbReference type="STRING" id="163359.A9R16_14040"/>
<dbReference type="CDD" id="cd22534">
    <property type="entry name" value="KH-II_Era"/>
    <property type="match status" value="1"/>
</dbReference>
<name>A0A1C2G073_9GAMM</name>
<evidence type="ECO:0000313" key="9">
    <source>
        <dbReference type="EMBL" id="RCN59323.1"/>
    </source>
</evidence>
<dbReference type="GO" id="GO:0005886">
    <property type="term" value="C:plasma membrane"/>
    <property type="evidence" value="ECO:0007669"/>
    <property type="project" value="UniProtKB-SubCell"/>
</dbReference>
<feature type="binding site" evidence="6">
    <location>
        <begin position="13"/>
        <end position="20"/>
    </location>
    <ligand>
        <name>GTP</name>
        <dbReference type="ChEBI" id="CHEBI:37565"/>
    </ligand>
</feature>
<feature type="region of interest" description="G4" evidence="7">
    <location>
        <begin position="124"/>
        <end position="127"/>
    </location>
</feature>
<evidence type="ECO:0000256" key="4">
    <source>
        <dbReference type="ARBA" id="ARBA00022884"/>
    </source>
</evidence>
<evidence type="ECO:0000256" key="7">
    <source>
        <dbReference type="PROSITE-ProRule" id="PRU01050"/>
    </source>
</evidence>
<dbReference type="Pfam" id="PF07650">
    <property type="entry name" value="KH_2"/>
    <property type="match status" value="1"/>
</dbReference>
<dbReference type="Pfam" id="PF01926">
    <property type="entry name" value="MMR_HSR1"/>
    <property type="match status" value="1"/>
</dbReference>
<dbReference type="GO" id="GO:0043024">
    <property type="term" value="F:ribosomal small subunit binding"/>
    <property type="evidence" value="ECO:0007669"/>
    <property type="project" value="TreeGrafter"/>
</dbReference>
<dbReference type="InterPro" id="IPR004044">
    <property type="entry name" value="KH_dom_type_2"/>
</dbReference>
<keyword evidence="5 6" id="KW-0342">GTP-binding</keyword>
<feature type="region of interest" description="G5" evidence="7">
    <location>
        <begin position="154"/>
        <end position="156"/>
    </location>
</feature>
<evidence type="ECO:0000256" key="1">
    <source>
        <dbReference type="ARBA" id="ARBA00007921"/>
    </source>
</evidence>
<feature type="region of interest" description="G3" evidence="7">
    <location>
        <begin position="60"/>
        <end position="63"/>
    </location>
</feature>